<dbReference type="RefSeq" id="WP_104003951.1">
    <property type="nucleotide sequence ID" value="NZ_FNVQ01000003.1"/>
</dbReference>
<dbReference type="Gene3D" id="3.40.190.10">
    <property type="entry name" value="Periplasmic binding protein-like II"/>
    <property type="match status" value="2"/>
</dbReference>
<keyword evidence="3" id="KW-1185">Reference proteome</keyword>
<protein>
    <recommendedName>
        <fullName evidence="4">TRAP transporter solute receptor, TAXI family</fullName>
    </recommendedName>
</protein>
<dbReference type="SUPFAM" id="SSF53850">
    <property type="entry name" value="Periplasmic binding protein-like II"/>
    <property type="match status" value="1"/>
</dbReference>
<dbReference type="NCBIfam" id="TIGR02122">
    <property type="entry name" value="TRAP_TAXI"/>
    <property type="match status" value="1"/>
</dbReference>
<reference evidence="2 3" key="1">
    <citation type="submission" date="2016-10" db="EMBL/GenBank/DDBJ databases">
        <authorList>
            <person name="de Groot N.N."/>
        </authorList>
    </citation>
    <scope>NUCLEOTIDE SEQUENCE [LARGE SCALE GENOMIC DNA]</scope>
    <source>
        <strain evidence="2 3">DSM 22012</strain>
    </source>
</reference>
<dbReference type="PANTHER" id="PTHR42941">
    <property type="entry name" value="SLL1037 PROTEIN"/>
    <property type="match status" value="1"/>
</dbReference>
<gene>
    <name evidence="2" type="ORF">SAMN05444390_10387</name>
</gene>
<evidence type="ECO:0008006" key="4">
    <source>
        <dbReference type="Google" id="ProtNLM"/>
    </source>
</evidence>
<keyword evidence="1" id="KW-0732">Signal</keyword>
<evidence type="ECO:0000313" key="3">
    <source>
        <dbReference type="Proteomes" id="UP000236745"/>
    </source>
</evidence>
<sequence length="330" mass="35274">MKIPSRWVRNSFCAVVAGLAVNVAQAEQVAMETTGSASVLSVIPQAMASHWAADGVDLQLILNQTLTKSLLKLGQGTLDTAIVPPLAYNALSNGSGPYAGLGDKAVTLSKDVRALFAIPGSPFHPIVWADSGIKTWADAKDKRIYIGPPAGAANKQLIALTKEGGLEEGEYEPVKAPWGAANQGFQDGQYDVYIGAFGLGSQVLTELSLSRDVYFLTLEEDTVPPKGWGLTKVVIEPGTYAGQTNEKPVTTWGTLMMMASRKDLSDDIAYQLTKTYMENRAAVAETNSLLRLLPKTGPFDGLNAPLHPGAVRYYKEVGIEIPAELLPPSE</sequence>
<feature type="signal peptide" evidence="1">
    <location>
        <begin position="1"/>
        <end position="26"/>
    </location>
</feature>
<organism evidence="2 3">
    <name type="scientific">Marinobacterium lutimaris</name>
    <dbReference type="NCBI Taxonomy" id="568106"/>
    <lineage>
        <taxon>Bacteria</taxon>
        <taxon>Pseudomonadati</taxon>
        <taxon>Pseudomonadota</taxon>
        <taxon>Gammaproteobacteria</taxon>
        <taxon>Oceanospirillales</taxon>
        <taxon>Oceanospirillaceae</taxon>
        <taxon>Marinobacterium</taxon>
    </lineage>
</organism>
<dbReference type="PANTHER" id="PTHR42941:SF1">
    <property type="entry name" value="SLL1037 PROTEIN"/>
    <property type="match status" value="1"/>
</dbReference>
<dbReference type="Proteomes" id="UP000236745">
    <property type="component" value="Unassembled WGS sequence"/>
</dbReference>
<dbReference type="Pfam" id="PF16868">
    <property type="entry name" value="NMT1_3"/>
    <property type="match status" value="1"/>
</dbReference>
<evidence type="ECO:0000313" key="2">
    <source>
        <dbReference type="EMBL" id="SEG66844.1"/>
    </source>
</evidence>
<dbReference type="OrthoDB" id="9780180at2"/>
<name>A0A1H6C1K5_9GAMM</name>
<dbReference type="AlphaFoldDB" id="A0A1H6C1K5"/>
<dbReference type="InterPro" id="IPR011852">
    <property type="entry name" value="TRAP_TAXI"/>
</dbReference>
<dbReference type="EMBL" id="FNVQ01000003">
    <property type="protein sequence ID" value="SEG66844.1"/>
    <property type="molecule type" value="Genomic_DNA"/>
</dbReference>
<evidence type="ECO:0000256" key="1">
    <source>
        <dbReference type="SAM" id="SignalP"/>
    </source>
</evidence>
<feature type="chain" id="PRO_5009294334" description="TRAP transporter solute receptor, TAXI family" evidence="1">
    <location>
        <begin position="27"/>
        <end position="330"/>
    </location>
</feature>
<accession>A0A1H6C1K5</accession>
<proteinExistence type="predicted"/>